<organism evidence="7 8">
    <name type="scientific">Rhizobium vallis</name>
    <dbReference type="NCBI Taxonomy" id="634290"/>
    <lineage>
        <taxon>Bacteria</taxon>
        <taxon>Pseudomonadati</taxon>
        <taxon>Pseudomonadota</taxon>
        <taxon>Alphaproteobacteria</taxon>
        <taxon>Hyphomicrobiales</taxon>
        <taxon>Rhizobiaceae</taxon>
        <taxon>Rhizobium/Agrobacterium group</taxon>
        <taxon>Rhizobium</taxon>
    </lineage>
</organism>
<proteinExistence type="predicted"/>
<dbReference type="Pfam" id="PF07992">
    <property type="entry name" value="Pyr_redox_2"/>
    <property type="match status" value="1"/>
</dbReference>
<protein>
    <submittedName>
        <fullName evidence="7">Ferredoxin reductase</fullName>
    </submittedName>
</protein>
<comment type="cofactor">
    <cofactor evidence="1">
        <name>FAD</name>
        <dbReference type="ChEBI" id="CHEBI:57692"/>
    </cofactor>
</comment>
<dbReference type="EMBL" id="RJTH01000008">
    <property type="protein sequence ID" value="RUM23219.1"/>
    <property type="molecule type" value="Genomic_DNA"/>
</dbReference>
<dbReference type="InterPro" id="IPR023753">
    <property type="entry name" value="FAD/NAD-binding_dom"/>
</dbReference>
<dbReference type="SUPFAM" id="SSF51905">
    <property type="entry name" value="FAD/NAD(P)-binding domain"/>
    <property type="match status" value="1"/>
</dbReference>
<keyword evidence="2" id="KW-0285">Flavoprotein</keyword>
<evidence type="ECO:0000313" key="7">
    <source>
        <dbReference type="EMBL" id="RUM23219.1"/>
    </source>
</evidence>
<dbReference type="Pfam" id="PF14759">
    <property type="entry name" value="Reductase_C"/>
    <property type="match status" value="1"/>
</dbReference>
<gene>
    <name evidence="7" type="ORF">EFQ99_21435</name>
</gene>
<dbReference type="Gene3D" id="3.30.390.30">
    <property type="match status" value="1"/>
</dbReference>
<dbReference type="GO" id="GO:0016651">
    <property type="term" value="F:oxidoreductase activity, acting on NAD(P)H"/>
    <property type="evidence" value="ECO:0007669"/>
    <property type="project" value="TreeGrafter"/>
</dbReference>
<accession>A0A432PG05</accession>
<keyword evidence="4" id="KW-0560">Oxidoreductase</keyword>
<sequence>MNGIVIIGAGECGTRAAFALREAGYSRSIKLVGAEPHLPYERPPLSKPASGAVQMKLICTEDMLEAAGIDYIKGLSASKVDTEAGAVTLSNGRVVAYEKLLFATGARPRRLTCPGRERTLDFRSHADAEAIFANARAGRNVAVIGGGLIGMELASVLRGKDIAVSVIEAAPKPLGRAVPPRFAEKLHARHVAEGVEFHLDRGVAGITEDGVILTDGRVVRADLVVSAIGVAPDIALAHEAGLSTGNGILTDVHLRTSRPNIFAAGDCAAVGQPDGGHMRFESWRNARAQAETAARNMIGAAEAFAALPWFWSDQYDLGLQVVGLPQPTHQSVLRATIDGELEFYLDASRLVAAAGLGVGNGVAKDIKLAEMLIAAGINPEPAALADPSLNLKALLKGTRAA</sequence>
<dbReference type="PANTHER" id="PTHR43557:SF2">
    <property type="entry name" value="RIESKE DOMAIN-CONTAINING PROTEIN-RELATED"/>
    <property type="match status" value="1"/>
</dbReference>
<dbReference type="InterPro" id="IPR016156">
    <property type="entry name" value="FAD/NAD-linked_Rdtase_dimer_sf"/>
</dbReference>
<dbReference type="InterPro" id="IPR050446">
    <property type="entry name" value="FAD-oxidoreductase/Apoptosis"/>
</dbReference>
<dbReference type="Gene3D" id="3.50.50.60">
    <property type="entry name" value="FAD/NAD(P)-binding domain"/>
    <property type="match status" value="2"/>
</dbReference>
<comment type="caution">
    <text evidence="7">The sequence shown here is derived from an EMBL/GenBank/DDBJ whole genome shotgun (WGS) entry which is preliminary data.</text>
</comment>
<reference evidence="8" key="1">
    <citation type="submission" date="2018-11" db="EMBL/GenBank/DDBJ databases">
        <title>Rhizobium chutanense sp. nov., isolated from root nodules of Phaseolus vulgaris in China.</title>
        <authorList>
            <person name="Huo Y."/>
        </authorList>
    </citation>
    <scope>NUCLEOTIDE SEQUENCE [LARGE SCALE GENOMIC DNA]</scope>
    <source>
        <strain evidence="8">CCBAU 65647</strain>
    </source>
</reference>
<dbReference type="Proteomes" id="UP000278823">
    <property type="component" value="Unassembled WGS sequence"/>
</dbReference>
<feature type="domain" description="Reductase C-terminal" evidence="6">
    <location>
        <begin position="309"/>
        <end position="395"/>
    </location>
</feature>
<dbReference type="PRINTS" id="PR00469">
    <property type="entry name" value="PNDRDTASEII"/>
</dbReference>
<name>A0A432PG05_9HYPH</name>
<keyword evidence="3" id="KW-0274">FAD</keyword>
<evidence type="ECO:0000259" key="5">
    <source>
        <dbReference type="Pfam" id="PF07992"/>
    </source>
</evidence>
<dbReference type="SUPFAM" id="SSF55424">
    <property type="entry name" value="FAD/NAD-linked reductases, dimerisation (C-terminal) domain"/>
    <property type="match status" value="1"/>
</dbReference>
<evidence type="ECO:0000256" key="4">
    <source>
        <dbReference type="ARBA" id="ARBA00023002"/>
    </source>
</evidence>
<dbReference type="RefSeq" id="WP_126923223.1">
    <property type="nucleotide sequence ID" value="NZ_ML133693.1"/>
</dbReference>
<dbReference type="PANTHER" id="PTHR43557">
    <property type="entry name" value="APOPTOSIS-INDUCING FACTOR 1"/>
    <property type="match status" value="1"/>
</dbReference>
<dbReference type="GO" id="GO:0005737">
    <property type="term" value="C:cytoplasm"/>
    <property type="evidence" value="ECO:0007669"/>
    <property type="project" value="TreeGrafter"/>
</dbReference>
<keyword evidence="8" id="KW-1185">Reference proteome</keyword>
<evidence type="ECO:0000256" key="1">
    <source>
        <dbReference type="ARBA" id="ARBA00001974"/>
    </source>
</evidence>
<evidence type="ECO:0000256" key="3">
    <source>
        <dbReference type="ARBA" id="ARBA00022827"/>
    </source>
</evidence>
<evidence type="ECO:0000256" key="2">
    <source>
        <dbReference type="ARBA" id="ARBA00022630"/>
    </source>
</evidence>
<evidence type="ECO:0000313" key="8">
    <source>
        <dbReference type="Proteomes" id="UP000278823"/>
    </source>
</evidence>
<dbReference type="OrthoDB" id="7809559at2"/>
<dbReference type="AlphaFoldDB" id="A0A432PG05"/>
<dbReference type="PRINTS" id="PR00368">
    <property type="entry name" value="FADPNR"/>
</dbReference>
<dbReference type="InterPro" id="IPR028202">
    <property type="entry name" value="Reductase_C"/>
</dbReference>
<evidence type="ECO:0000259" key="6">
    <source>
        <dbReference type="Pfam" id="PF14759"/>
    </source>
</evidence>
<feature type="domain" description="FAD/NAD(P)-binding" evidence="5">
    <location>
        <begin position="4"/>
        <end position="290"/>
    </location>
</feature>
<dbReference type="InterPro" id="IPR036188">
    <property type="entry name" value="FAD/NAD-bd_sf"/>
</dbReference>